<reference evidence="3" key="1">
    <citation type="journal article" date="2021" name="PeerJ">
        <title>Extensive microbial diversity within the chicken gut microbiome revealed by metagenomics and culture.</title>
        <authorList>
            <person name="Gilroy R."/>
            <person name="Ravi A."/>
            <person name="Getino M."/>
            <person name="Pursley I."/>
            <person name="Horton D.L."/>
            <person name="Alikhan N.F."/>
            <person name="Baker D."/>
            <person name="Gharbi K."/>
            <person name="Hall N."/>
            <person name="Watson M."/>
            <person name="Adriaenssens E.M."/>
            <person name="Foster-Nyarko E."/>
            <person name="Jarju S."/>
            <person name="Secka A."/>
            <person name="Antonio M."/>
            <person name="Oren A."/>
            <person name="Chaudhuri R.R."/>
            <person name="La Ragione R."/>
            <person name="Hildebrand F."/>
            <person name="Pallen M.J."/>
        </authorList>
    </citation>
    <scope>NUCLEOTIDE SEQUENCE</scope>
    <source>
        <strain evidence="3">ChiGjej3B3-11674</strain>
    </source>
</reference>
<dbReference type="Gene3D" id="2.60.40.1140">
    <property type="entry name" value="Collagen-binding surface protein Cna, B-type domain"/>
    <property type="match status" value="1"/>
</dbReference>
<keyword evidence="1" id="KW-0732">Signal</keyword>
<name>A0A9D2R265_9FIRM</name>
<organism evidence="3 4">
    <name type="scientific">Candidatus Mediterraneibacter tabaqchaliae</name>
    <dbReference type="NCBI Taxonomy" id="2838689"/>
    <lineage>
        <taxon>Bacteria</taxon>
        <taxon>Bacillati</taxon>
        <taxon>Bacillota</taxon>
        <taxon>Clostridia</taxon>
        <taxon>Lachnospirales</taxon>
        <taxon>Lachnospiraceae</taxon>
        <taxon>Mediterraneibacter</taxon>
    </lineage>
</organism>
<dbReference type="InterPro" id="IPR055382">
    <property type="entry name" value="DUF7601"/>
</dbReference>
<reference evidence="3" key="2">
    <citation type="submission" date="2021-04" db="EMBL/GenBank/DDBJ databases">
        <authorList>
            <person name="Gilroy R."/>
        </authorList>
    </citation>
    <scope>NUCLEOTIDE SEQUENCE</scope>
    <source>
        <strain evidence="3">ChiGjej3B3-11674</strain>
    </source>
</reference>
<protein>
    <submittedName>
        <fullName evidence="3">Fibro-slime domain-containing protein</fullName>
    </submittedName>
</protein>
<evidence type="ECO:0000313" key="4">
    <source>
        <dbReference type="Proteomes" id="UP000823897"/>
    </source>
</evidence>
<feature type="domain" description="DUF7601" evidence="2">
    <location>
        <begin position="501"/>
        <end position="590"/>
    </location>
</feature>
<feature type="signal peptide" evidence="1">
    <location>
        <begin position="1"/>
        <end position="29"/>
    </location>
</feature>
<dbReference type="NCBIfam" id="TIGR02148">
    <property type="entry name" value="Fibro_Slime"/>
    <property type="match status" value="1"/>
</dbReference>
<evidence type="ECO:0000259" key="2">
    <source>
        <dbReference type="Pfam" id="PF24547"/>
    </source>
</evidence>
<proteinExistence type="predicted"/>
<feature type="chain" id="PRO_5038825043" evidence="1">
    <location>
        <begin position="30"/>
        <end position="1232"/>
    </location>
</feature>
<comment type="caution">
    <text evidence="3">The sequence shown here is derived from an EMBL/GenBank/DDBJ whole genome shotgun (WGS) entry which is preliminary data.</text>
</comment>
<evidence type="ECO:0000313" key="3">
    <source>
        <dbReference type="EMBL" id="HJD33497.1"/>
    </source>
</evidence>
<sequence>MKNKISKRILAGILTFGMAATLTPDMVFAAEPVTTKPGNKELQVEYFDSTLYNWDENGANAATAEADRAEGNTYHSTTVSYSQVATRETSSYRESNYWHKVGNEYYKVYYTRTGSWEWFDYVTTYTLYYHDGNSYREIGHTTNEYTQITLYEQRQGGYEGKGFYFTAGENKQNSPNFSNWVDDRDEYNKPKQNYYIYSGLAADKLGESANVPFSDAVNAAPLFATDGSNDEYTDVYENVKVPFVYNEETGYYTLDSDANAVYFNGEPADEAEMAIADRPAAHANSGVSGGWATGFFPFSGLKTTTHSAKESVSDDKVTSYEIDGGENWGFGMVTSVNFQMTDDGLDANGNPITFEFSGDDDVWVYVDDTLVLDIGGTHDAVLGTINFKTGAVELTAPAYGENTDDGGKTGMIGDMATDPGMENAQEGSMEQTNLYDALGTNLTGFASDGQHTLKIYYMERGQGRSNCLIKFNLPQKDTVSVTKEITKSKTPDGQIDDLTEDEQKTVNGWDFGFTLYKDGQPVANASFYRSKEGVEGTEPGATDRNGHFTLKNGETATFLDAIEGSTYYVVEDEPDPGAATEAYLTPEFSYTSDAYNQSQAEAADGFQSMKVTAEGSATGTDTIHFVCENYLNAELPNPSIQPADDLIVIDYGLPISISAERIISNDARRGDSYEITGISGGQYGKAVLSGDHSTITYKLEKQLNGIEEITYTAVAKSGEDLVSAPANGTIKIIPATSMYYEENFGSTTDEDNLISGGMIQYSGQTDDQIVKWVREGSAAGGNQETGYVGDASDSTYGTDALYLQNTGDSYGTSRHACANGAAGAAFEYDFTGTGTAIYGRTLPTTGYIEVKVTNTVTNEQADVQYINTRIIGDVAGAEELYNIPIYNNSELEYGNYHVRVYLYKQGTPVNGYKDENGDMVEGSDESGADFYLDGIRVYEPLKGNETAESAYAQDGETNTSVINIHSKLAVDSEEGQDGDEIFTLTDKYDDPEMGGDIMDLETYMDLGPNEEVYLYGDWYNVSFSLVNWDSQRYDLYLGMKSPAETPAKVMVGEKEYTVNNSTDCYYDISDQVTVERQADGTYVGTVAITGVDGLVSLTNIKVTGDYEFDLGYAEDIKANGIDAQTLYLVPSGFFSDRDEEEEDSEEAASFVPENIRITCSYGSKNLKATVTVLTSDDVARLEIDGNVVEPKTMKGKNKYTYSQKNVTAGTIYSIVAYDEAGTASETYTVVAE</sequence>
<evidence type="ECO:0000256" key="1">
    <source>
        <dbReference type="SAM" id="SignalP"/>
    </source>
</evidence>
<accession>A0A9D2R265</accession>
<gene>
    <name evidence="3" type="ORF">H9911_03005</name>
</gene>
<dbReference type="Proteomes" id="UP000823897">
    <property type="component" value="Unassembled WGS sequence"/>
</dbReference>
<dbReference type="Pfam" id="PF24547">
    <property type="entry name" value="DUF7601"/>
    <property type="match status" value="1"/>
</dbReference>
<dbReference type="Gene3D" id="2.60.120.260">
    <property type="entry name" value="Galactose-binding domain-like"/>
    <property type="match status" value="1"/>
</dbReference>
<dbReference type="AlphaFoldDB" id="A0A9D2R265"/>
<dbReference type="EMBL" id="DWUV01000057">
    <property type="protein sequence ID" value="HJD33497.1"/>
    <property type="molecule type" value="Genomic_DNA"/>
</dbReference>
<dbReference type="InterPro" id="IPR011874">
    <property type="entry name" value="Fibro_Slime"/>
</dbReference>